<dbReference type="Gene3D" id="2.60.40.10">
    <property type="entry name" value="Immunoglobulins"/>
    <property type="match status" value="2"/>
</dbReference>
<dbReference type="InterPro" id="IPR002909">
    <property type="entry name" value="IPT_dom"/>
</dbReference>
<dbReference type="GO" id="GO:0006629">
    <property type="term" value="P:lipid metabolic process"/>
    <property type="evidence" value="ECO:0007669"/>
    <property type="project" value="InterPro"/>
</dbReference>
<dbReference type="SUPFAM" id="SSF81296">
    <property type="entry name" value="E set domains"/>
    <property type="match status" value="2"/>
</dbReference>
<dbReference type="PANTHER" id="PTHR45856:SF24">
    <property type="entry name" value="FUNGAL LIPASE-LIKE DOMAIN-CONTAINING PROTEIN"/>
    <property type="match status" value="1"/>
</dbReference>
<dbReference type="CDD" id="cd00603">
    <property type="entry name" value="IPT_PCSR"/>
    <property type="match status" value="1"/>
</dbReference>
<organism evidence="3 4">
    <name type="scientific">Kitasatospora aureofaciens</name>
    <name type="common">Streptomyces aureofaciens</name>
    <dbReference type="NCBI Taxonomy" id="1894"/>
    <lineage>
        <taxon>Bacteria</taxon>
        <taxon>Bacillati</taxon>
        <taxon>Actinomycetota</taxon>
        <taxon>Actinomycetes</taxon>
        <taxon>Kitasatosporales</taxon>
        <taxon>Streptomycetaceae</taxon>
        <taxon>Kitasatospora</taxon>
    </lineage>
</organism>
<dbReference type="InterPro" id="IPR013783">
    <property type="entry name" value="Ig-like_fold"/>
</dbReference>
<dbReference type="InterPro" id="IPR029058">
    <property type="entry name" value="AB_hydrolase_fold"/>
</dbReference>
<proteinExistence type="predicted"/>
<dbReference type="Pfam" id="PF01833">
    <property type="entry name" value="TIG"/>
    <property type="match status" value="2"/>
</dbReference>
<evidence type="ECO:0008006" key="5">
    <source>
        <dbReference type="Google" id="ProtNLM"/>
    </source>
</evidence>
<accession>A0A8H9HVP0</accession>
<dbReference type="SUPFAM" id="SSF53474">
    <property type="entry name" value="alpha/beta-Hydrolases"/>
    <property type="match status" value="1"/>
</dbReference>
<dbReference type="GO" id="GO:0005975">
    <property type="term" value="P:carbohydrate metabolic process"/>
    <property type="evidence" value="ECO:0007669"/>
    <property type="project" value="UniProtKB-ARBA"/>
</dbReference>
<evidence type="ECO:0000313" key="3">
    <source>
        <dbReference type="EMBL" id="GGU92340.1"/>
    </source>
</evidence>
<dbReference type="Proteomes" id="UP000610124">
    <property type="component" value="Unassembled WGS sequence"/>
</dbReference>
<comment type="caution">
    <text evidence="3">The sequence shown here is derived from an EMBL/GenBank/DDBJ whole genome shotgun (WGS) entry which is preliminary data.</text>
</comment>
<feature type="domain" description="IPT/TIG" evidence="2">
    <location>
        <begin position="304"/>
        <end position="380"/>
    </location>
</feature>
<evidence type="ECO:0000259" key="1">
    <source>
        <dbReference type="Pfam" id="PF01764"/>
    </source>
</evidence>
<dbReference type="CDD" id="cd00102">
    <property type="entry name" value="IPT"/>
    <property type="match status" value="1"/>
</dbReference>
<dbReference type="InterPro" id="IPR014756">
    <property type="entry name" value="Ig_E-set"/>
</dbReference>
<evidence type="ECO:0000313" key="4">
    <source>
        <dbReference type="Proteomes" id="UP000610124"/>
    </source>
</evidence>
<name>A0A8H9HVP0_KITAU</name>
<gene>
    <name evidence="3" type="ORF">GCM10010502_52220</name>
</gene>
<feature type="domain" description="IPT/TIG" evidence="2">
    <location>
        <begin position="396"/>
        <end position="470"/>
    </location>
</feature>
<reference evidence="3" key="1">
    <citation type="journal article" date="2014" name="Int. J. Syst. Evol. Microbiol.">
        <title>Complete genome sequence of Corynebacterium casei LMG S-19264T (=DSM 44701T), isolated from a smear-ripened cheese.</title>
        <authorList>
            <consortium name="US DOE Joint Genome Institute (JGI-PGF)"/>
            <person name="Walter F."/>
            <person name="Albersmeier A."/>
            <person name="Kalinowski J."/>
            <person name="Ruckert C."/>
        </authorList>
    </citation>
    <scope>NUCLEOTIDE SEQUENCE</scope>
    <source>
        <strain evidence="3">JCM 4434</strain>
    </source>
</reference>
<dbReference type="AlphaFoldDB" id="A0A8H9HVP0"/>
<dbReference type="InterPro" id="IPR051218">
    <property type="entry name" value="Sec_MonoDiacylglyc_Lipase"/>
</dbReference>
<dbReference type="EMBL" id="BMUB01000014">
    <property type="protein sequence ID" value="GGU92340.1"/>
    <property type="molecule type" value="Genomic_DNA"/>
</dbReference>
<protein>
    <recommendedName>
        <fullName evidence="5">Lipase</fullName>
    </recommendedName>
</protein>
<dbReference type="PANTHER" id="PTHR45856">
    <property type="entry name" value="ALPHA/BETA-HYDROLASES SUPERFAMILY PROTEIN"/>
    <property type="match status" value="1"/>
</dbReference>
<sequence>MGINQQLRITTLATKGVWEVAWLALSPDNANMAYIARTIDKSNQFAVVSRGTIGSLPDILEDLDVGTVVPFTPAGSQAIAVSKGAMAAFTQVATMHSPSLSEVGEVLGESVPESAFGSPGTTLVQALKALVEAAPSPPTVFVTGHSLGGCIATMLAPYLRAQAQSWKKIPQFGLVTFAAPTAGLQSFATFVNSVPWVINDHVVNFYDMVPLAWNSLDSAKKWYPDPGPKANPVVTGLIEKINELKKNYEYVQPGTTVSLNTTYQFYDGDLVRSTVADFLGQVAYQHSDPLYLTLVGAPIPPAAPVVHGMTPTFGNSGSSVVITGTGFSPVKLGNHIDFGPIACDPGTVTVNPAGTQITAKVPDGVGLVDVQVTHRLGTSAACPLAQFAYGGPAPVVVSKVDPNVGSALTTVTISGSGFTKDAVVKFNGAVSEHVGFVSDTKLTAKVPRGVDTVNVTVTVGVATSPTSPASEFTHKL</sequence>
<dbReference type="InterPro" id="IPR002921">
    <property type="entry name" value="Fungal_lipase-type"/>
</dbReference>
<reference evidence="3" key="2">
    <citation type="submission" date="2020-09" db="EMBL/GenBank/DDBJ databases">
        <authorList>
            <person name="Sun Q."/>
            <person name="Ohkuma M."/>
        </authorList>
    </citation>
    <scope>NUCLEOTIDE SEQUENCE</scope>
    <source>
        <strain evidence="3">JCM 4434</strain>
    </source>
</reference>
<dbReference type="Gene3D" id="3.40.50.1820">
    <property type="entry name" value="alpha/beta hydrolase"/>
    <property type="match status" value="1"/>
</dbReference>
<dbReference type="Pfam" id="PF01764">
    <property type="entry name" value="Lipase_3"/>
    <property type="match status" value="1"/>
</dbReference>
<feature type="domain" description="Fungal lipase-type" evidence="1">
    <location>
        <begin position="47"/>
        <end position="211"/>
    </location>
</feature>
<evidence type="ECO:0000259" key="2">
    <source>
        <dbReference type="Pfam" id="PF01833"/>
    </source>
</evidence>